<sequence length="317" mass="36657">LRNPHKDFKFATVRDSPVELYFKRQIEYATMYRNMLEIHYNNPDEAIEALRNDSLKAFIWDSGRLSYEASRDCDLTTAGEVFGRNDYGIAMLKGNPWLYELSQTVLSLHERGFMERLDTHWILKTQTQCDKSESSPATLGLANMAGVFIMVAAGILLGLLLIFIEIAYKKHRSKKQKRLELARAAFIRWGHVVEKRRRKRFACKATSESIDNLPRGGKARSAGQFRMRKQSQPVTSFSSRQLDEPDTDKTKPVSMRYCDGRSSSDRDYMAEPRRIFWEEDSTSNGETALTFRQQQATPKVMITIPKVYRGMFATWHQ</sequence>
<evidence type="ECO:0000256" key="11">
    <source>
        <dbReference type="SAM" id="MobiDB-lite"/>
    </source>
</evidence>
<feature type="region of interest" description="Disordered" evidence="11">
    <location>
        <begin position="212"/>
        <end position="265"/>
    </location>
</feature>
<dbReference type="EMBL" id="JBJKFK010005620">
    <property type="protein sequence ID" value="KAL3308227.1"/>
    <property type="molecule type" value="Genomic_DNA"/>
</dbReference>
<feature type="compositionally biased region" description="Basic and acidic residues" evidence="11">
    <location>
        <begin position="241"/>
        <end position="251"/>
    </location>
</feature>
<keyword evidence="10" id="KW-0407">Ion channel</keyword>
<evidence type="ECO:0000313" key="14">
    <source>
        <dbReference type="EMBL" id="KAL3308227.1"/>
    </source>
</evidence>
<feature type="non-terminal residue" evidence="14">
    <location>
        <position position="1"/>
    </location>
</feature>
<evidence type="ECO:0000256" key="10">
    <source>
        <dbReference type="ARBA" id="ARBA00023303"/>
    </source>
</evidence>
<gene>
    <name evidence="14" type="primary">GRIN1_1</name>
    <name evidence="14" type="ORF">Ciccas_013245</name>
</gene>
<keyword evidence="8" id="KW-0325">Glycoprotein</keyword>
<keyword evidence="7 14" id="KW-0675">Receptor</keyword>
<feature type="transmembrane region" description="Helical" evidence="12">
    <location>
        <begin position="144"/>
        <end position="168"/>
    </location>
</feature>
<evidence type="ECO:0000256" key="6">
    <source>
        <dbReference type="ARBA" id="ARBA00023136"/>
    </source>
</evidence>
<evidence type="ECO:0000256" key="5">
    <source>
        <dbReference type="ARBA" id="ARBA00023065"/>
    </source>
</evidence>
<name>A0ABD2PMW7_9PLAT</name>
<protein>
    <submittedName>
        <fullName evidence="14">Glutamate receptor ionotropic, NMDA 1</fullName>
    </submittedName>
</protein>
<comment type="subcellular location">
    <subcellularLocation>
        <location evidence="1">Membrane</location>
        <topology evidence="1">Multi-pass membrane protein</topology>
    </subcellularLocation>
</comment>
<organism evidence="14 15">
    <name type="scientific">Cichlidogyrus casuarinus</name>
    <dbReference type="NCBI Taxonomy" id="1844966"/>
    <lineage>
        <taxon>Eukaryota</taxon>
        <taxon>Metazoa</taxon>
        <taxon>Spiralia</taxon>
        <taxon>Lophotrochozoa</taxon>
        <taxon>Platyhelminthes</taxon>
        <taxon>Monogenea</taxon>
        <taxon>Monopisthocotylea</taxon>
        <taxon>Dactylogyridea</taxon>
        <taxon>Ancyrocephalidae</taxon>
        <taxon>Cichlidogyrus</taxon>
    </lineage>
</organism>
<proteinExistence type="predicted"/>
<dbReference type="InterPro" id="IPR018882">
    <property type="entry name" value="CaM-bd_C0_NMDA_rcpt_NR1"/>
</dbReference>
<dbReference type="PANTHER" id="PTHR18966">
    <property type="entry name" value="IONOTROPIC GLUTAMATE RECEPTOR"/>
    <property type="match status" value="1"/>
</dbReference>
<feature type="compositionally biased region" description="Polar residues" evidence="11">
    <location>
        <begin position="230"/>
        <end position="240"/>
    </location>
</feature>
<keyword evidence="9" id="KW-1071">Ligand-gated ion channel</keyword>
<reference evidence="14 15" key="1">
    <citation type="submission" date="2024-11" db="EMBL/GenBank/DDBJ databases">
        <title>Adaptive evolution of stress response genes in parasites aligns with host niche diversity.</title>
        <authorList>
            <person name="Hahn C."/>
            <person name="Resl P."/>
        </authorList>
    </citation>
    <scope>NUCLEOTIDE SEQUENCE [LARGE SCALE GENOMIC DNA]</scope>
    <source>
        <strain evidence="14">EGGRZ-B1_66</strain>
        <tissue evidence="14">Body</tissue>
    </source>
</reference>
<feature type="domain" description="Ionotropic glutamate receptor C-terminal" evidence="13">
    <location>
        <begin position="1"/>
        <end position="124"/>
    </location>
</feature>
<keyword evidence="15" id="KW-1185">Reference proteome</keyword>
<accession>A0ABD2PMW7</accession>
<dbReference type="AlphaFoldDB" id="A0ABD2PMW7"/>
<evidence type="ECO:0000256" key="8">
    <source>
        <dbReference type="ARBA" id="ARBA00023180"/>
    </source>
</evidence>
<evidence type="ECO:0000256" key="12">
    <source>
        <dbReference type="SAM" id="Phobius"/>
    </source>
</evidence>
<dbReference type="Proteomes" id="UP001626550">
    <property type="component" value="Unassembled WGS sequence"/>
</dbReference>
<dbReference type="GO" id="GO:0016020">
    <property type="term" value="C:membrane"/>
    <property type="evidence" value="ECO:0007669"/>
    <property type="project" value="UniProtKB-SubCell"/>
</dbReference>
<keyword evidence="6 12" id="KW-0472">Membrane</keyword>
<evidence type="ECO:0000256" key="4">
    <source>
        <dbReference type="ARBA" id="ARBA00022989"/>
    </source>
</evidence>
<evidence type="ECO:0000256" key="7">
    <source>
        <dbReference type="ARBA" id="ARBA00023170"/>
    </source>
</evidence>
<evidence type="ECO:0000256" key="9">
    <source>
        <dbReference type="ARBA" id="ARBA00023286"/>
    </source>
</evidence>
<keyword evidence="5" id="KW-0406">Ion transport</keyword>
<evidence type="ECO:0000259" key="13">
    <source>
        <dbReference type="SMART" id="SM00079"/>
    </source>
</evidence>
<comment type="caution">
    <text evidence="14">The sequence shown here is derived from an EMBL/GenBank/DDBJ whole genome shotgun (WGS) entry which is preliminary data.</text>
</comment>
<evidence type="ECO:0000256" key="3">
    <source>
        <dbReference type="ARBA" id="ARBA00022692"/>
    </source>
</evidence>
<keyword evidence="4 12" id="KW-1133">Transmembrane helix</keyword>
<evidence type="ECO:0000313" key="15">
    <source>
        <dbReference type="Proteomes" id="UP001626550"/>
    </source>
</evidence>
<keyword evidence="3 12" id="KW-0812">Transmembrane</keyword>
<evidence type="ECO:0000256" key="1">
    <source>
        <dbReference type="ARBA" id="ARBA00004141"/>
    </source>
</evidence>
<keyword evidence="2" id="KW-0813">Transport</keyword>
<dbReference type="Pfam" id="PF10562">
    <property type="entry name" value="CaM_bdg_C0"/>
    <property type="match status" value="1"/>
</dbReference>
<dbReference type="InterPro" id="IPR015683">
    <property type="entry name" value="Ionotropic_Glu_rcpt"/>
</dbReference>
<dbReference type="GO" id="GO:0034220">
    <property type="term" value="P:monoatomic ion transmembrane transport"/>
    <property type="evidence" value="ECO:0007669"/>
    <property type="project" value="UniProtKB-KW"/>
</dbReference>
<evidence type="ECO:0000256" key="2">
    <source>
        <dbReference type="ARBA" id="ARBA00022448"/>
    </source>
</evidence>
<dbReference type="SMART" id="SM00079">
    <property type="entry name" value="PBPe"/>
    <property type="match status" value="1"/>
</dbReference>
<dbReference type="InterPro" id="IPR001320">
    <property type="entry name" value="Iontro_rcpt_C"/>
</dbReference>
<dbReference type="Gene3D" id="3.40.190.10">
    <property type="entry name" value="Periplasmic binding protein-like II"/>
    <property type="match status" value="2"/>
</dbReference>
<dbReference type="SUPFAM" id="SSF53850">
    <property type="entry name" value="Periplasmic binding protein-like II"/>
    <property type="match status" value="1"/>
</dbReference>